<name>A0A9P0MPE7_NEZVI</name>
<dbReference type="PANTHER" id="PTHR34927">
    <property type="entry name" value="IQ DOMAIN-CONTAINING PROTEIN K"/>
    <property type="match status" value="1"/>
</dbReference>
<evidence type="ECO:0000256" key="1">
    <source>
        <dbReference type="SAM" id="MobiDB-lite"/>
    </source>
</evidence>
<sequence>MAHEIYKSFSISSESSSSELPDEEVTSEVKFQQILDKFMKKTRPRPKVINGNPLWKRILSEHAKIAWHSMNQEETCLPAGIDTEEWKYLDKEIFPTLLPAIEETMNLAERLKVEEGKFRAFNYVDTLIHYMLNLNIKPDEPIKMIEDFEEIKEHLKKFPKPSLPKHKIWSRHKAATLIQSNVRGWLVRKRPEVFEMRQFWKVMREELQTRKGPAVARSNLEDIIPMAQEISSDTDGTEYNDGEQFFKWRKPEEDDGHRLNQLNLLALAQKSGKAHSKHGKSITQREKSRAQEYNFREATVQTERFVYRMDSDRHKKNPFEQSSLGSGHVNSLGSYHSKDKPKYKRKETEEGTKKPEISREDIEIPLSFESLSNKKKNNKE</sequence>
<dbReference type="InterPro" id="IPR043408">
    <property type="entry name" value="IQCK"/>
</dbReference>
<accession>A0A9P0MPE7</accession>
<proteinExistence type="predicted"/>
<dbReference type="Proteomes" id="UP001152798">
    <property type="component" value="Chromosome 4"/>
</dbReference>
<dbReference type="Pfam" id="PF00612">
    <property type="entry name" value="IQ"/>
    <property type="match status" value="1"/>
</dbReference>
<feature type="region of interest" description="Disordered" evidence="1">
    <location>
        <begin position="1"/>
        <end position="24"/>
    </location>
</feature>
<keyword evidence="3" id="KW-1185">Reference proteome</keyword>
<feature type="region of interest" description="Disordered" evidence="1">
    <location>
        <begin position="308"/>
        <end position="380"/>
    </location>
</feature>
<feature type="compositionally biased region" description="Polar residues" evidence="1">
    <location>
        <begin position="319"/>
        <end position="334"/>
    </location>
</feature>
<dbReference type="InterPro" id="IPR000048">
    <property type="entry name" value="IQ_motif_EF-hand-BS"/>
</dbReference>
<dbReference type="AlphaFoldDB" id="A0A9P0MPE7"/>
<gene>
    <name evidence="2" type="ORF">NEZAVI_LOCUS9396</name>
</gene>
<feature type="region of interest" description="Disordered" evidence="1">
    <location>
        <begin position="270"/>
        <end position="293"/>
    </location>
</feature>
<protein>
    <submittedName>
        <fullName evidence="2">Uncharacterized protein</fullName>
    </submittedName>
</protein>
<feature type="compositionally biased region" description="Basic and acidic residues" evidence="1">
    <location>
        <begin position="336"/>
        <end position="362"/>
    </location>
</feature>
<reference evidence="2" key="1">
    <citation type="submission" date="2022-01" db="EMBL/GenBank/DDBJ databases">
        <authorList>
            <person name="King R."/>
        </authorList>
    </citation>
    <scope>NUCLEOTIDE SEQUENCE</scope>
</reference>
<organism evidence="2 3">
    <name type="scientific">Nezara viridula</name>
    <name type="common">Southern green stink bug</name>
    <name type="synonym">Cimex viridulus</name>
    <dbReference type="NCBI Taxonomy" id="85310"/>
    <lineage>
        <taxon>Eukaryota</taxon>
        <taxon>Metazoa</taxon>
        <taxon>Ecdysozoa</taxon>
        <taxon>Arthropoda</taxon>
        <taxon>Hexapoda</taxon>
        <taxon>Insecta</taxon>
        <taxon>Pterygota</taxon>
        <taxon>Neoptera</taxon>
        <taxon>Paraneoptera</taxon>
        <taxon>Hemiptera</taxon>
        <taxon>Heteroptera</taxon>
        <taxon>Panheteroptera</taxon>
        <taxon>Pentatomomorpha</taxon>
        <taxon>Pentatomoidea</taxon>
        <taxon>Pentatomidae</taxon>
        <taxon>Pentatominae</taxon>
        <taxon>Nezara</taxon>
    </lineage>
</organism>
<evidence type="ECO:0000313" key="2">
    <source>
        <dbReference type="EMBL" id="CAH1400089.1"/>
    </source>
</evidence>
<dbReference type="PANTHER" id="PTHR34927:SF1">
    <property type="entry name" value="IQ DOMAIN-CONTAINING PROTEIN K"/>
    <property type="match status" value="1"/>
</dbReference>
<dbReference type="EMBL" id="OV725080">
    <property type="protein sequence ID" value="CAH1400089.1"/>
    <property type="molecule type" value="Genomic_DNA"/>
</dbReference>
<evidence type="ECO:0000313" key="3">
    <source>
        <dbReference type="Proteomes" id="UP001152798"/>
    </source>
</evidence>
<feature type="compositionally biased region" description="Low complexity" evidence="1">
    <location>
        <begin position="8"/>
        <end position="19"/>
    </location>
</feature>
<dbReference type="Gene3D" id="1.20.5.190">
    <property type="match status" value="1"/>
</dbReference>
<dbReference type="OrthoDB" id="2155538at2759"/>